<evidence type="ECO:0000256" key="2">
    <source>
        <dbReference type="ARBA" id="ARBA00022679"/>
    </source>
</evidence>
<evidence type="ECO:0000256" key="1">
    <source>
        <dbReference type="ARBA" id="ARBA00001946"/>
    </source>
</evidence>
<keyword evidence="5" id="KW-0479">Metal-binding</keyword>
<dbReference type="GO" id="GO:0000049">
    <property type="term" value="F:tRNA binding"/>
    <property type="evidence" value="ECO:0007669"/>
    <property type="project" value="TreeGrafter"/>
</dbReference>
<gene>
    <name evidence="9" type="primary">cca_2</name>
    <name evidence="9" type="ORF">BWY04_00282</name>
</gene>
<name>A0A1V5ZQ96_9BACT</name>
<dbReference type="AlphaFoldDB" id="A0A1V5ZQ96"/>
<dbReference type="GO" id="GO:0046872">
    <property type="term" value="F:metal ion binding"/>
    <property type="evidence" value="ECO:0007669"/>
    <property type="project" value="UniProtKB-KW"/>
</dbReference>
<dbReference type="GO" id="GO:0008033">
    <property type="term" value="P:tRNA processing"/>
    <property type="evidence" value="ECO:0007669"/>
    <property type="project" value="UniProtKB-KW"/>
</dbReference>
<keyword evidence="7" id="KW-0694">RNA-binding</keyword>
<evidence type="ECO:0000256" key="5">
    <source>
        <dbReference type="ARBA" id="ARBA00022723"/>
    </source>
</evidence>
<dbReference type="EC" id="2.7.7.72" evidence="9"/>
<dbReference type="EMBL" id="MWDB01000003">
    <property type="protein sequence ID" value="OQB42403.1"/>
    <property type="molecule type" value="Genomic_DNA"/>
</dbReference>
<dbReference type="Proteomes" id="UP000485621">
    <property type="component" value="Unassembled WGS sequence"/>
</dbReference>
<comment type="similarity">
    <text evidence="7">Belongs to the tRNA nucleotidyltransferase/poly(A) polymerase family.</text>
</comment>
<sequence length="129" mass="15257">MILGIEKNPKDIDFTMAGFPMDIYDKIDKRKVSHFITEKFGTITLIPKNQEVKYELTPFRLENQYSDNRHPEKIQRQDDLILDSNRRDFTVNSLYYFSTNIKNKILLSSKLGKKNISNIINFQDSLEKH</sequence>
<organism evidence="9">
    <name type="scientific">candidate division CPR1 bacterium ADurb.Bin160</name>
    <dbReference type="NCBI Taxonomy" id="1852826"/>
    <lineage>
        <taxon>Bacteria</taxon>
        <taxon>candidate division CPR1</taxon>
    </lineage>
</organism>
<dbReference type="PANTHER" id="PTHR46173">
    <property type="entry name" value="CCA TRNA NUCLEOTIDYLTRANSFERASE 1, MITOCHONDRIAL"/>
    <property type="match status" value="1"/>
</dbReference>
<evidence type="ECO:0000259" key="8">
    <source>
        <dbReference type="Pfam" id="PF01743"/>
    </source>
</evidence>
<dbReference type="GO" id="GO:0004810">
    <property type="term" value="F:CCA tRNA nucleotidyltransferase activity"/>
    <property type="evidence" value="ECO:0007669"/>
    <property type="project" value="UniProtKB-EC"/>
</dbReference>
<dbReference type="Pfam" id="PF01743">
    <property type="entry name" value="PolyA_pol"/>
    <property type="match status" value="1"/>
</dbReference>
<keyword evidence="2 7" id="KW-0808">Transferase</keyword>
<keyword evidence="3" id="KW-0819">tRNA processing</keyword>
<protein>
    <submittedName>
        <fullName evidence="9">CCA-adding enzyme</fullName>
        <ecNumber evidence="9">2.7.7.72</ecNumber>
    </submittedName>
</protein>
<evidence type="ECO:0000256" key="6">
    <source>
        <dbReference type="ARBA" id="ARBA00022842"/>
    </source>
</evidence>
<dbReference type="SUPFAM" id="SSF81301">
    <property type="entry name" value="Nucleotidyltransferase"/>
    <property type="match status" value="1"/>
</dbReference>
<dbReference type="PANTHER" id="PTHR46173:SF1">
    <property type="entry name" value="CCA TRNA NUCLEOTIDYLTRANSFERASE 1, MITOCHONDRIAL"/>
    <property type="match status" value="1"/>
</dbReference>
<dbReference type="InterPro" id="IPR002646">
    <property type="entry name" value="PolA_pol_head_dom"/>
</dbReference>
<feature type="domain" description="Poly A polymerase head" evidence="8">
    <location>
        <begin position="6"/>
        <end position="100"/>
    </location>
</feature>
<dbReference type="Gene3D" id="3.30.460.10">
    <property type="entry name" value="Beta Polymerase, domain 2"/>
    <property type="match status" value="1"/>
</dbReference>
<dbReference type="InterPro" id="IPR043519">
    <property type="entry name" value="NT_sf"/>
</dbReference>
<comment type="caution">
    <text evidence="9">The sequence shown here is derived from an EMBL/GenBank/DDBJ whole genome shotgun (WGS) entry which is preliminary data.</text>
</comment>
<evidence type="ECO:0000256" key="3">
    <source>
        <dbReference type="ARBA" id="ARBA00022694"/>
    </source>
</evidence>
<keyword evidence="6" id="KW-0460">Magnesium</keyword>
<accession>A0A1V5ZQ96</accession>
<keyword evidence="4 9" id="KW-0548">Nucleotidyltransferase</keyword>
<reference evidence="9" key="1">
    <citation type="submission" date="2017-02" db="EMBL/GenBank/DDBJ databases">
        <title>Delving into the versatile metabolic prowess of the omnipresent phylum Bacteroidetes.</title>
        <authorList>
            <person name="Nobu M.K."/>
            <person name="Mei R."/>
            <person name="Narihiro T."/>
            <person name="Kuroda K."/>
            <person name="Liu W.-T."/>
        </authorList>
    </citation>
    <scope>NUCLEOTIDE SEQUENCE</scope>
    <source>
        <strain evidence="9">ADurb.Bin160</strain>
    </source>
</reference>
<evidence type="ECO:0000256" key="4">
    <source>
        <dbReference type="ARBA" id="ARBA00022695"/>
    </source>
</evidence>
<proteinExistence type="inferred from homology"/>
<evidence type="ECO:0000256" key="7">
    <source>
        <dbReference type="RuleBase" id="RU003953"/>
    </source>
</evidence>
<dbReference type="InterPro" id="IPR050264">
    <property type="entry name" value="Bact_CCA-adding_enz_type3_sf"/>
</dbReference>
<evidence type="ECO:0000313" key="9">
    <source>
        <dbReference type="EMBL" id="OQB42403.1"/>
    </source>
</evidence>
<comment type="cofactor">
    <cofactor evidence="1">
        <name>Mg(2+)</name>
        <dbReference type="ChEBI" id="CHEBI:18420"/>
    </cofactor>
</comment>